<name>A0ABS4GRD4_9BACL</name>
<feature type="domain" description="Aminomethyltransferase C-terminal" evidence="9">
    <location>
        <begin position="284"/>
        <end position="362"/>
    </location>
</feature>
<keyword evidence="4 7" id="KW-0808">Transferase</keyword>
<evidence type="ECO:0000256" key="7">
    <source>
        <dbReference type="HAMAP-Rule" id="MF_00259"/>
    </source>
</evidence>
<dbReference type="SUPFAM" id="SSF103025">
    <property type="entry name" value="Folate-binding domain"/>
    <property type="match status" value="1"/>
</dbReference>
<dbReference type="NCBIfam" id="TIGR00528">
    <property type="entry name" value="gcvT"/>
    <property type="match status" value="1"/>
</dbReference>
<comment type="similarity">
    <text evidence="1 7">Belongs to the GcvT family.</text>
</comment>
<dbReference type="InterPro" id="IPR006222">
    <property type="entry name" value="GCVT_N"/>
</dbReference>
<dbReference type="InterPro" id="IPR027266">
    <property type="entry name" value="TrmE/GcvT-like"/>
</dbReference>
<comment type="caution">
    <text evidence="10">The sequence shown here is derived from an EMBL/GenBank/DDBJ whole genome shotgun (WGS) entry which is preliminary data.</text>
</comment>
<dbReference type="PIRSF" id="PIRSF006487">
    <property type="entry name" value="GcvT"/>
    <property type="match status" value="1"/>
</dbReference>
<dbReference type="Pfam" id="PF08669">
    <property type="entry name" value="GCV_T_C"/>
    <property type="match status" value="1"/>
</dbReference>
<reference evidence="10 11" key="1">
    <citation type="submission" date="2021-03" db="EMBL/GenBank/DDBJ databases">
        <title>Genomic Encyclopedia of Type Strains, Phase IV (KMG-IV): sequencing the most valuable type-strain genomes for metagenomic binning, comparative biology and taxonomic classification.</title>
        <authorList>
            <person name="Goeker M."/>
        </authorList>
    </citation>
    <scope>NUCLEOTIDE SEQUENCE [LARGE SCALE GENOMIC DNA]</scope>
    <source>
        <strain evidence="10 11">DSM 24738</strain>
    </source>
</reference>
<dbReference type="HAMAP" id="MF_00259">
    <property type="entry name" value="GcvT"/>
    <property type="match status" value="1"/>
</dbReference>
<evidence type="ECO:0000313" key="11">
    <source>
        <dbReference type="Proteomes" id="UP001519343"/>
    </source>
</evidence>
<evidence type="ECO:0000256" key="3">
    <source>
        <dbReference type="ARBA" id="ARBA00022576"/>
    </source>
</evidence>
<dbReference type="InterPro" id="IPR013977">
    <property type="entry name" value="GcvT_C"/>
</dbReference>
<protein>
    <recommendedName>
        <fullName evidence="2 7">Aminomethyltransferase</fullName>
        <ecNumber evidence="2 7">2.1.2.10</ecNumber>
    </recommendedName>
    <alternativeName>
        <fullName evidence="5 7">Glycine cleavage system T protein</fullName>
    </alternativeName>
</protein>
<keyword evidence="11" id="KW-1185">Reference proteome</keyword>
<evidence type="ECO:0000259" key="9">
    <source>
        <dbReference type="Pfam" id="PF08669"/>
    </source>
</evidence>
<dbReference type="Pfam" id="PF01571">
    <property type="entry name" value="GCV_T"/>
    <property type="match status" value="1"/>
</dbReference>
<dbReference type="SUPFAM" id="SSF101790">
    <property type="entry name" value="Aminomethyltransferase beta-barrel domain"/>
    <property type="match status" value="1"/>
</dbReference>
<comment type="catalytic activity">
    <reaction evidence="6 7">
        <text>N(6)-[(R)-S(8)-aminomethyldihydrolipoyl]-L-lysyl-[protein] + (6S)-5,6,7,8-tetrahydrofolate = N(6)-[(R)-dihydrolipoyl]-L-lysyl-[protein] + (6R)-5,10-methylene-5,6,7,8-tetrahydrofolate + NH4(+)</text>
        <dbReference type="Rhea" id="RHEA:16945"/>
        <dbReference type="Rhea" id="RHEA-COMP:10475"/>
        <dbReference type="Rhea" id="RHEA-COMP:10492"/>
        <dbReference type="ChEBI" id="CHEBI:15636"/>
        <dbReference type="ChEBI" id="CHEBI:28938"/>
        <dbReference type="ChEBI" id="CHEBI:57453"/>
        <dbReference type="ChEBI" id="CHEBI:83100"/>
        <dbReference type="ChEBI" id="CHEBI:83143"/>
        <dbReference type="EC" id="2.1.2.10"/>
    </reaction>
</comment>
<dbReference type="PANTHER" id="PTHR43757:SF2">
    <property type="entry name" value="AMINOMETHYLTRANSFERASE, MITOCHONDRIAL"/>
    <property type="match status" value="1"/>
</dbReference>
<dbReference type="RefSeq" id="WP_209810856.1">
    <property type="nucleotide sequence ID" value="NZ_JAGGKT010000008.1"/>
</dbReference>
<dbReference type="Gene3D" id="4.10.1250.10">
    <property type="entry name" value="Aminomethyltransferase fragment"/>
    <property type="match status" value="1"/>
</dbReference>
<dbReference type="InterPro" id="IPR022903">
    <property type="entry name" value="GcvT_bac"/>
</dbReference>
<evidence type="ECO:0000256" key="2">
    <source>
        <dbReference type="ARBA" id="ARBA00012616"/>
    </source>
</evidence>
<dbReference type="EMBL" id="JAGGKT010000008">
    <property type="protein sequence ID" value="MBP1932819.1"/>
    <property type="molecule type" value="Genomic_DNA"/>
</dbReference>
<evidence type="ECO:0000256" key="6">
    <source>
        <dbReference type="ARBA" id="ARBA00047665"/>
    </source>
</evidence>
<evidence type="ECO:0000313" key="10">
    <source>
        <dbReference type="EMBL" id="MBP1932819.1"/>
    </source>
</evidence>
<proteinExistence type="inferred from homology"/>
<dbReference type="InterPro" id="IPR006223">
    <property type="entry name" value="GcvT"/>
</dbReference>
<dbReference type="PANTHER" id="PTHR43757">
    <property type="entry name" value="AMINOMETHYLTRANSFERASE"/>
    <property type="match status" value="1"/>
</dbReference>
<dbReference type="GO" id="GO:0004047">
    <property type="term" value="F:aminomethyltransferase activity"/>
    <property type="evidence" value="ECO:0007669"/>
    <property type="project" value="UniProtKB-EC"/>
</dbReference>
<dbReference type="EC" id="2.1.2.10" evidence="2 7"/>
<evidence type="ECO:0000259" key="8">
    <source>
        <dbReference type="Pfam" id="PF01571"/>
    </source>
</evidence>
<evidence type="ECO:0000256" key="5">
    <source>
        <dbReference type="ARBA" id="ARBA00031395"/>
    </source>
</evidence>
<feature type="domain" description="GCVT N-terminal" evidence="8">
    <location>
        <begin position="11"/>
        <end position="264"/>
    </location>
</feature>
<evidence type="ECO:0000256" key="1">
    <source>
        <dbReference type="ARBA" id="ARBA00008609"/>
    </source>
</evidence>
<dbReference type="Gene3D" id="3.30.1360.120">
    <property type="entry name" value="Probable tRNA modification gtpase trme, domain 1"/>
    <property type="match status" value="1"/>
</dbReference>
<dbReference type="Proteomes" id="UP001519343">
    <property type="component" value="Unassembled WGS sequence"/>
</dbReference>
<sequence>MSDLKRTPLFPVYQAYGAKTIDFGGWELPVQFSSIKEEHEAVRNRTGLFDVSHMGEIEVQGPEALAFVQKITTNDASKLQTGAIQYSIMCYENGGTVDDLLVYKKADDCFLLVVNAANLDTDFAWMKRHLQENAELVNVSEQTALLAIQGPRSEEILGKLTDMDLSQLKFFQFSEVRLAGFQVLLSRSGYTGEDGFEIYCNPEDAVQLWNKILEAGKAEGILPCGLGARDTLRFEARLPLYGQELSEQISPLEAGVGFAVKLDKEVDFIGKSALLKQKSEGVSRKLVGIEMIERGIPRTHYPVYVNDKKIGEVTTGTQSPTLKKNIGLVLVEVEFAGIGTELEVEIRGKRLKAVVVKTPFYKRGK</sequence>
<accession>A0ABS4GRD4</accession>
<dbReference type="InterPro" id="IPR028896">
    <property type="entry name" value="GcvT/YgfZ/DmdA"/>
</dbReference>
<evidence type="ECO:0000256" key="4">
    <source>
        <dbReference type="ARBA" id="ARBA00022679"/>
    </source>
</evidence>
<comment type="function">
    <text evidence="7">The glycine cleavage system catalyzes the degradation of glycine.</text>
</comment>
<gene>
    <name evidence="7" type="primary">gcvT</name>
    <name evidence="10" type="ORF">J2Z37_002830</name>
</gene>
<dbReference type="InterPro" id="IPR029043">
    <property type="entry name" value="GcvT/YgfZ_C"/>
</dbReference>
<organism evidence="10 11">
    <name type="scientific">Ammoniphilus resinae</name>
    <dbReference type="NCBI Taxonomy" id="861532"/>
    <lineage>
        <taxon>Bacteria</taxon>
        <taxon>Bacillati</taxon>
        <taxon>Bacillota</taxon>
        <taxon>Bacilli</taxon>
        <taxon>Bacillales</taxon>
        <taxon>Paenibacillaceae</taxon>
        <taxon>Aneurinibacillus group</taxon>
        <taxon>Ammoniphilus</taxon>
    </lineage>
</organism>
<dbReference type="Gene3D" id="2.40.30.110">
    <property type="entry name" value="Aminomethyltransferase beta-barrel domains"/>
    <property type="match status" value="1"/>
</dbReference>
<comment type="subunit">
    <text evidence="7">The glycine cleavage system is composed of four proteins: P, T, L and H.</text>
</comment>
<dbReference type="Gene3D" id="3.30.70.1400">
    <property type="entry name" value="Aminomethyltransferase beta-barrel domains"/>
    <property type="match status" value="1"/>
</dbReference>
<keyword evidence="3 7" id="KW-0032">Aminotransferase</keyword>
<dbReference type="NCBIfam" id="NF001567">
    <property type="entry name" value="PRK00389.1"/>
    <property type="match status" value="1"/>
</dbReference>